<keyword evidence="6" id="KW-1185">Reference proteome</keyword>
<dbReference type="PANTHER" id="PTHR43537">
    <property type="entry name" value="TRANSCRIPTIONAL REGULATOR, GNTR FAMILY"/>
    <property type="match status" value="1"/>
</dbReference>
<evidence type="ECO:0000256" key="3">
    <source>
        <dbReference type="ARBA" id="ARBA00023163"/>
    </source>
</evidence>
<dbReference type="SUPFAM" id="SSF46785">
    <property type="entry name" value="Winged helix' DNA-binding domain"/>
    <property type="match status" value="1"/>
</dbReference>
<dbReference type="SMART" id="SM00345">
    <property type="entry name" value="HTH_GNTR"/>
    <property type="match status" value="1"/>
</dbReference>
<dbReference type="PROSITE" id="PS50949">
    <property type="entry name" value="HTH_GNTR"/>
    <property type="match status" value="1"/>
</dbReference>
<name>A0A5N0VFV8_9PSEU</name>
<evidence type="ECO:0000256" key="1">
    <source>
        <dbReference type="ARBA" id="ARBA00023015"/>
    </source>
</evidence>
<dbReference type="OrthoDB" id="3864082at2"/>
<dbReference type="GO" id="GO:0003700">
    <property type="term" value="F:DNA-binding transcription factor activity"/>
    <property type="evidence" value="ECO:0007669"/>
    <property type="project" value="InterPro"/>
</dbReference>
<organism evidence="5 6">
    <name type="scientific">Amycolatopsis acidicola</name>
    <dbReference type="NCBI Taxonomy" id="2596893"/>
    <lineage>
        <taxon>Bacteria</taxon>
        <taxon>Bacillati</taxon>
        <taxon>Actinomycetota</taxon>
        <taxon>Actinomycetes</taxon>
        <taxon>Pseudonocardiales</taxon>
        <taxon>Pseudonocardiaceae</taxon>
        <taxon>Amycolatopsis</taxon>
    </lineage>
</organism>
<dbReference type="InterPro" id="IPR036390">
    <property type="entry name" value="WH_DNA-bd_sf"/>
</dbReference>
<dbReference type="Proteomes" id="UP000319769">
    <property type="component" value="Unassembled WGS sequence"/>
</dbReference>
<proteinExistence type="predicted"/>
<keyword evidence="1" id="KW-0805">Transcription regulation</keyword>
<dbReference type="SUPFAM" id="SSF48008">
    <property type="entry name" value="GntR ligand-binding domain-like"/>
    <property type="match status" value="1"/>
</dbReference>
<dbReference type="InterPro" id="IPR036388">
    <property type="entry name" value="WH-like_DNA-bd_sf"/>
</dbReference>
<dbReference type="InterPro" id="IPR011711">
    <property type="entry name" value="GntR_C"/>
</dbReference>
<dbReference type="InterPro" id="IPR008920">
    <property type="entry name" value="TF_FadR/GntR_C"/>
</dbReference>
<evidence type="ECO:0000313" key="5">
    <source>
        <dbReference type="EMBL" id="KAA9164020.1"/>
    </source>
</evidence>
<evidence type="ECO:0000259" key="4">
    <source>
        <dbReference type="PROSITE" id="PS50949"/>
    </source>
</evidence>
<dbReference type="InterPro" id="IPR000524">
    <property type="entry name" value="Tscrpt_reg_HTH_GntR"/>
</dbReference>
<dbReference type="Gene3D" id="1.10.10.10">
    <property type="entry name" value="Winged helix-like DNA-binding domain superfamily/Winged helix DNA-binding domain"/>
    <property type="match status" value="1"/>
</dbReference>
<dbReference type="Pfam" id="PF07729">
    <property type="entry name" value="FCD"/>
    <property type="match status" value="1"/>
</dbReference>
<sequence>MTVQSGSHLQRHESLREQALVVIRKGLIAGEIKPGEIYSAAGLAATLGVSNSPVREAMLTLVQQGLMEPVRNRGYRVVPISDKDLADIYQVRVMLEVPAMGQLARTGKVAARAGEFGALADDIVRGARDEDLVLYIDADRQFHLGLLAMLGNDHLTSIVENLRDKTPQKGLGVLSQQGRLVKSAEEHRPILDAVVAGDAGRAEELMRQHLSHIRGEWNKPEGD</sequence>
<evidence type="ECO:0000256" key="2">
    <source>
        <dbReference type="ARBA" id="ARBA00023125"/>
    </source>
</evidence>
<dbReference type="PANTHER" id="PTHR43537:SF45">
    <property type="entry name" value="GNTR FAMILY REGULATORY PROTEIN"/>
    <property type="match status" value="1"/>
</dbReference>
<keyword evidence="2" id="KW-0238">DNA-binding</keyword>
<dbReference type="Pfam" id="PF00392">
    <property type="entry name" value="GntR"/>
    <property type="match status" value="1"/>
</dbReference>
<dbReference type="GO" id="GO:0003677">
    <property type="term" value="F:DNA binding"/>
    <property type="evidence" value="ECO:0007669"/>
    <property type="project" value="UniProtKB-KW"/>
</dbReference>
<protein>
    <submittedName>
        <fullName evidence="5">GntR family transcriptional regulator</fullName>
    </submittedName>
</protein>
<comment type="caution">
    <text evidence="5">The sequence shown here is derived from an EMBL/GenBank/DDBJ whole genome shotgun (WGS) entry which is preliminary data.</text>
</comment>
<keyword evidence="3" id="KW-0804">Transcription</keyword>
<accession>A0A5N0VFV8</accession>
<dbReference type="Gene3D" id="1.20.120.530">
    <property type="entry name" value="GntR ligand-binding domain-like"/>
    <property type="match status" value="1"/>
</dbReference>
<dbReference type="SMART" id="SM00895">
    <property type="entry name" value="FCD"/>
    <property type="match status" value="1"/>
</dbReference>
<reference evidence="5" key="1">
    <citation type="submission" date="2019-09" db="EMBL/GenBank/DDBJ databases">
        <authorList>
            <person name="Teo W.F.A."/>
            <person name="Duangmal K."/>
        </authorList>
    </citation>
    <scope>NUCLEOTIDE SEQUENCE [LARGE SCALE GENOMIC DNA]</scope>
    <source>
        <strain evidence="5">K81G1</strain>
    </source>
</reference>
<feature type="domain" description="HTH gntR-type" evidence="4">
    <location>
        <begin position="13"/>
        <end position="80"/>
    </location>
</feature>
<evidence type="ECO:0000313" key="6">
    <source>
        <dbReference type="Proteomes" id="UP000319769"/>
    </source>
</evidence>
<dbReference type="RefSeq" id="WP_144748503.1">
    <property type="nucleotide sequence ID" value="NZ_VMNW02000008.1"/>
</dbReference>
<gene>
    <name evidence="5" type="ORF">FPZ12_008365</name>
</gene>
<dbReference type="AlphaFoldDB" id="A0A5N0VFV8"/>
<dbReference type="EMBL" id="VMNW02000008">
    <property type="protein sequence ID" value="KAA9164020.1"/>
    <property type="molecule type" value="Genomic_DNA"/>
</dbReference>